<dbReference type="Gene3D" id="1.20.1070.10">
    <property type="entry name" value="Rhodopsin 7-helix transmembrane proteins"/>
    <property type="match status" value="1"/>
</dbReference>
<dbReference type="PANTHER" id="PTHR24249:SF418">
    <property type="entry name" value="G-PROTEIN COUPLED RECEPTORS FAMILY 1 PROFILE DOMAIN-CONTAINING PROTEIN"/>
    <property type="match status" value="1"/>
</dbReference>
<accession>A0AAV3YVD6</accession>
<feature type="transmembrane region" description="Helical" evidence="10">
    <location>
        <begin position="319"/>
        <end position="343"/>
    </location>
</feature>
<sequence length="406" mass="46214">MDTINVSFVNFSTPSVDVSAEESVRFLDTAQAISLRRSLYYAVNTFILTVSVITNMLNIVTFIKAGLLEGMSCLFLSLSLSDLLHCALILVERSLGIAEVFYHQHPYFKLMVMAFFLTRNAAIWHVISTLLTVFAAIQKCACVTFPLTFRFFFTRKRSVFVIFLIYLCVIISYIPVYVVDTVGPYFSTRFNRTRLGYRIRNFKVYKGSADYYLFAHYVWLPFVALSINILCVIIMTWKLRIAARTRKDMTAGGKSQARDPSRETAASQTSNSNKIGSESVEIDRNTHKKVIDGSDDVKLSNNEKNAALSERELRVLRSVNLVCGIFIGGTAPYCILNSCALFLDSFDHRGRDFTLYYILVSFQEIWYFGSTSLNIFVYYIYNSKFKKALRGIFSPCLSIVKLSESD</sequence>
<evidence type="ECO:0000256" key="5">
    <source>
        <dbReference type="ARBA" id="ARBA00023040"/>
    </source>
</evidence>
<dbReference type="GO" id="GO:0004930">
    <property type="term" value="F:G protein-coupled receptor activity"/>
    <property type="evidence" value="ECO:0007669"/>
    <property type="project" value="UniProtKB-KW"/>
</dbReference>
<evidence type="ECO:0000256" key="9">
    <source>
        <dbReference type="SAM" id="MobiDB-lite"/>
    </source>
</evidence>
<feature type="transmembrane region" description="Helical" evidence="10">
    <location>
        <begin position="111"/>
        <end position="137"/>
    </location>
</feature>
<dbReference type="PANTHER" id="PTHR24249">
    <property type="entry name" value="HISTAMINE RECEPTOR-RELATED G-PROTEIN COUPLED RECEPTOR"/>
    <property type="match status" value="1"/>
</dbReference>
<keyword evidence="5" id="KW-0297">G-protein coupled receptor</keyword>
<keyword evidence="3 10" id="KW-0812">Transmembrane</keyword>
<feature type="region of interest" description="Disordered" evidence="9">
    <location>
        <begin position="251"/>
        <end position="278"/>
    </location>
</feature>
<evidence type="ECO:0000313" key="13">
    <source>
        <dbReference type="Proteomes" id="UP000735302"/>
    </source>
</evidence>
<dbReference type="AlphaFoldDB" id="A0AAV3YVD6"/>
<feature type="compositionally biased region" description="Polar residues" evidence="9">
    <location>
        <begin position="264"/>
        <end position="276"/>
    </location>
</feature>
<dbReference type="EMBL" id="BLXT01001485">
    <property type="protein sequence ID" value="GFN86013.1"/>
    <property type="molecule type" value="Genomic_DNA"/>
</dbReference>
<comment type="caution">
    <text evidence="12">The sequence shown here is derived from an EMBL/GenBank/DDBJ whole genome shotgun (WGS) entry which is preliminary data.</text>
</comment>
<protein>
    <submittedName>
        <fullName evidence="12">Chemosensory receptor c</fullName>
    </submittedName>
</protein>
<name>A0AAV3YVD6_9GAST</name>
<feature type="transmembrane region" description="Helical" evidence="10">
    <location>
        <begin position="158"/>
        <end position="179"/>
    </location>
</feature>
<evidence type="ECO:0000256" key="1">
    <source>
        <dbReference type="ARBA" id="ARBA00004651"/>
    </source>
</evidence>
<evidence type="ECO:0000256" key="4">
    <source>
        <dbReference type="ARBA" id="ARBA00022989"/>
    </source>
</evidence>
<evidence type="ECO:0000256" key="10">
    <source>
        <dbReference type="SAM" id="Phobius"/>
    </source>
</evidence>
<dbReference type="InterPro" id="IPR050569">
    <property type="entry name" value="TAAR"/>
</dbReference>
<evidence type="ECO:0000259" key="11">
    <source>
        <dbReference type="PROSITE" id="PS50262"/>
    </source>
</evidence>
<keyword evidence="8" id="KW-0807">Transducer</keyword>
<proteinExistence type="predicted"/>
<keyword evidence="6 10" id="KW-0472">Membrane</keyword>
<keyword evidence="13" id="KW-1185">Reference proteome</keyword>
<feature type="transmembrane region" description="Helical" evidence="10">
    <location>
        <begin position="355"/>
        <end position="381"/>
    </location>
</feature>
<evidence type="ECO:0000256" key="6">
    <source>
        <dbReference type="ARBA" id="ARBA00023136"/>
    </source>
</evidence>
<dbReference type="SUPFAM" id="SSF81321">
    <property type="entry name" value="Family A G protein-coupled receptor-like"/>
    <property type="match status" value="1"/>
</dbReference>
<keyword evidence="7 12" id="KW-0675">Receptor</keyword>
<evidence type="ECO:0000256" key="7">
    <source>
        <dbReference type="ARBA" id="ARBA00023170"/>
    </source>
</evidence>
<dbReference type="GO" id="GO:0005886">
    <property type="term" value="C:plasma membrane"/>
    <property type="evidence" value="ECO:0007669"/>
    <property type="project" value="UniProtKB-SubCell"/>
</dbReference>
<organism evidence="12 13">
    <name type="scientific">Plakobranchus ocellatus</name>
    <dbReference type="NCBI Taxonomy" id="259542"/>
    <lineage>
        <taxon>Eukaryota</taxon>
        <taxon>Metazoa</taxon>
        <taxon>Spiralia</taxon>
        <taxon>Lophotrochozoa</taxon>
        <taxon>Mollusca</taxon>
        <taxon>Gastropoda</taxon>
        <taxon>Heterobranchia</taxon>
        <taxon>Euthyneura</taxon>
        <taxon>Panpulmonata</taxon>
        <taxon>Sacoglossa</taxon>
        <taxon>Placobranchoidea</taxon>
        <taxon>Plakobranchidae</taxon>
        <taxon>Plakobranchus</taxon>
    </lineage>
</organism>
<evidence type="ECO:0000256" key="8">
    <source>
        <dbReference type="ARBA" id="ARBA00023224"/>
    </source>
</evidence>
<feature type="transmembrane region" description="Helical" evidence="10">
    <location>
        <begin position="217"/>
        <end position="237"/>
    </location>
</feature>
<dbReference type="PROSITE" id="PS50262">
    <property type="entry name" value="G_PROTEIN_RECEP_F1_2"/>
    <property type="match status" value="1"/>
</dbReference>
<evidence type="ECO:0000313" key="12">
    <source>
        <dbReference type="EMBL" id="GFN86013.1"/>
    </source>
</evidence>
<dbReference type="InterPro" id="IPR017452">
    <property type="entry name" value="GPCR_Rhodpsn_7TM"/>
</dbReference>
<evidence type="ECO:0000256" key="3">
    <source>
        <dbReference type="ARBA" id="ARBA00022692"/>
    </source>
</evidence>
<feature type="domain" description="G-protein coupled receptors family 1 profile" evidence="11">
    <location>
        <begin position="43"/>
        <end position="378"/>
    </location>
</feature>
<feature type="transmembrane region" description="Helical" evidence="10">
    <location>
        <begin position="39"/>
        <end position="60"/>
    </location>
</feature>
<dbReference type="Proteomes" id="UP000735302">
    <property type="component" value="Unassembled WGS sequence"/>
</dbReference>
<reference evidence="12 13" key="1">
    <citation type="journal article" date="2021" name="Elife">
        <title>Chloroplast acquisition without the gene transfer in kleptoplastic sea slugs, Plakobranchus ocellatus.</title>
        <authorList>
            <person name="Maeda T."/>
            <person name="Takahashi S."/>
            <person name="Yoshida T."/>
            <person name="Shimamura S."/>
            <person name="Takaki Y."/>
            <person name="Nagai Y."/>
            <person name="Toyoda A."/>
            <person name="Suzuki Y."/>
            <person name="Arimoto A."/>
            <person name="Ishii H."/>
            <person name="Satoh N."/>
            <person name="Nishiyama T."/>
            <person name="Hasebe M."/>
            <person name="Maruyama T."/>
            <person name="Minagawa J."/>
            <person name="Obokata J."/>
            <person name="Shigenobu S."/>
        </authorList>
    </citation>
    <scope>NUCLEOTIDE SEQUENCE [LARGE SCALE GENOMIC DNA]</scope>
</reference>
<comment type="subcellular location">
    <subcellularLocation>
        <location evidence="1">Cell membrane</location>
        <topology evidence="1">Multi-pass membrane protein</topology>
    </subcellularLocation>
</comment>
<gene>
    <name evidence="12" type="ORF">PoB_001251900</name>
</gene>
<keyword evidence="4 10" id="KW-1133">Transmembrane helix</keyword>
<evidence type="ECO:0000256" key="2">
    <source>
        <dbReference type="ARBA" id="ARBA00022475"/>
    </source>
</evidence>
<keyword evidence="2" id="KW-1003">Cell membrane</keyword>